<dbReference type="GO" id="GO:0048015">
    <property type="term" value="P:phosphatidylinositol-mediated signaling"/>
    <property type="evidence" value="ECO:0007669"/>
    <property type="project" value="TreeGrafter"/>
</dbReference>
<feature type="compositionally biased region" description="Basic residues" evidence="7">
    <location>
        <begin position="639"/>
        <end position="651"/>
    </location>
</feature>
<dbReference type="GO" id="GO:0035005">
    <property type="term" value="F:1-phosphatidylinositol-4-phosphate 3-kinase activity"/>
    <property type="evidence" value="ECO:0007669"/>
    <property type="project" value="TreeGrafter"/>
</dbReference>
<reference evidence="12" key="1">
    <citation type="journal article" date="2023" name="Commun. Biol.">
        <title>Genome analysis of Parmales, the sister group of diatoms, reveals the evolutionary specialization of diatoms from phago-mixotrophs to photoautotrophs.</title>
        <authorList>
            <person name="Ban H."/>
            <person name="Sato S."/>
            <person name="Yoshikawa S."/>
            <person name="Yamada K."/>
            <person name="Nakamura Y."/>
            <person name="Ichinomiya M."/>
            <person name="Sato N."/>
            <person name="Blanc-Mathieu R."/>
            <person name="Endo H."/>
            <person name="Kuwata A."/>
            <person name="Ogata H."/>
        </authorList>
    </citation>
    <scope>NUCLEOTIDE SEQUENCE [LARGE SCALE GENOMIC DNA]</scope>
    <source>
        <strain evidence="12">NIES 3700</strain>
    </source>
</reference>
<dbReference type="InterPro" id="IPR011009">
    <property type="entry name" value="Kinase-like_dom_sf"/>
</dbReference>
<feature type="domain" description="PIK helical" evidence="10">
    <location>
        <begin position="658"/>
        <end position="836"/>
    </location>
</feature>
<evidence type="ECO:0000256" key="3">
    <source>
        <dbReference type="ARBA" id="ARBA00022679"/>
    </source>
</evidence>
<dbReference type="InterPro" id="IPR018490">
    <property type="entry name" value="cNMP-bd_dom_sf"/>
</dbReference>
<dbReference type="InterPro" id="IPR001263">
    <property type="entry name" value="PI3K_accessory_dom"/>
</dbReference>
<dbReference type="Pfam" id="PF00027">
    <property type="entry name" value="cNMP_binding"/>
    <property type="match status" value="1"/>
</dbReference>
<comment type="catalytic activity">
    <reaction evidence="1">
        <text>a 1,2-diacyl-sn-glycero-3-phospho-(1D-myo-inositol) + ATP = a 1,2-diacyl-sn-glycero-3-phospho-(1D-myo-inositol-3-phosphate) + ADP + H(+)</text>
        <dbReference type="Rhea" id="RHEA:12709"/>
        <dbReference type="ChEBI" id="CHEBI:15378"/>
        <dbReference type="ChEBI" id="CHEBI:30616"/>
        <dbReference type="ChEBI" id="CHEBI:57880"/>
        <dbReference type="ChEBI" id="CHEBI:58088"/>
        <dbReference type="ChEBI" id="CHEBI:456216"/>
        <dbReference type="EC" id="2.7.1.137"/>
    </reaction>
</comment>
<dbReference type="PROSITE" id="PS50042">
    <property type="entry name" value="CNMP_BINDING_3"/>
    <property type="match status" value="1"/>
</dbReference>
<dbReference type="InterPro" id="IPR035448">
    <property type="entry name" value="PI3Kc"/>
</dbReference>
<dbReference type="Pfam" id="PF00613">
    <property type="entry name" value="PI3Ka"/>
    <property type="match status" value="1"/>
</dbReference>
<dbReference type="SUPFAM" id="SSF56112">
    <property type="entry name" value="Protein kinase-like (PK-like)"/>
    <property type="match status" value="1"/>
</dbReference>
<keyword evidence="3" id="KW-0808">Transferase</keyword>
<dbReference type="EC" id="2.7.1.137" evidence="2"/>
<feature type="region of interest" description="Disordered" evidence="7">
    <location>
        <begin position="613"/>
        <end position="661"/>
    </location>
</feature>
<dbReference type="GO" id="GO:0005886">
    <property type="term" value="C:plasma membrane"/>
    <property type="evidence" value="ECO:0007669"/>
    <property type="project" value="TreeGrafter"/>
</dbReference>
<evidence type="ECO:0000256" key="1">
    <source>
        <dbReference type="ARBA" id="ARBA00001498"/>
    </source>
</evidence>
<feature type="compositionally biased region" description="Basic residues" evidence="7">
    <location>
        <begin position="1"/>
        <end position="10"/>
    </location>
</feature>
<dbReference type="PROSITE" id="PS00915">
    <property type="entry name" value="PI3_4_KINASE_1"/>
    <property type="match status" value="1"/>
</dbReference>
<dbReference type="InterPro" id="IPR018936">
    <property type="entry name" value="PI3/4_kinase_CS"/>
</dbReference>
<feature type="domain" description="PI3K/PI4K catalytic" evidence="9">
    <location>
        <begin position="900"/>
        <end position="1255"/>
    </location>
</feature>
<dbReference type="Gene3D" id="1.25.40.70">
    <property type="entry name" value="Phosphatidylinositol 3-kinase, accessory domain (PIK)"/>
    <property type="match status" value="1"/>
</dbReference>
<feature type="compositionally biased region" description="Basic and acidic residues" evidence="7">
    <location>
        <begin position="613"/>
        <end position="627"/>
    </location>
</feature>
<dbReference type="InterPro" id="IPR015433">
    <property type="entry name" value="PI3/4_kinase"/>
</dbReference>
<dbReference type="GO" id="GO:0005737">
    <property type="term" value="C:cytoplasm"/>
    <property type="evidence" value="ECO:0007669"/>
    <property type="project" value="TreeGrafter"/>
</dbReference>
<dbReference type="InterPro" id="IPR016024">
    <property type="entry name" value="ARM-type_fold"/>
</dbReference>
<keyword evidence="12" id="KW-1185">Reference proteome</keyword>
<feature type="domain" description="Cyclic nucleotide-binding" evidence="8">
    <location>
        <begin position="79"/>
        <end position="199"/>
    </location>
</feature>
<dbReference type="InterPro" id="IPR014710">
    <property type="entry name" value="RmlC-like_jellyroll"/>
</dbReference>
<protein>
    <recommendedName>
        <fullName evidence="2">phosphatidylinositol 3-kinase</fullName>
        <ecNumber evidence="2">2.7.1.137</ecNumber>
    </recommendedName>
</protein>
<dbReference type="AlphaFoldDB" id="A0A9W7DZC6"/>
<gene>
    <name evidence="11" type="ORF">TrLO_g7125</name>
</gene>
<organism evidence="11 12">
    <name type="scientific">Triparma laevis f. longispina</name>
    <dbReference type="NCBI Taxonomy" id="1714387"/>
    <lineage>
        <taxon>Eukaryota</taxon>
        <taxon>Sar</taxon>
        <taxon>Stramenopiles</taxon>
        <taxon>Ochrophyta</taxon>
        <taxon>Bolidophyceae</taxon>
        <taxon>Parmales</taxon>
        <taxon>Triparmaceae</taxon>
        <taxon>Triparma</taxon>
    </lineage>
</organism>
<evidence type="ECO:0000256" key="2">
    <source>
        <dbReference type="ARBA" id="ARBA00012073"/>
    </source>
</evidence>
<dbReference type="EMBL" id="BRXW01000490">
    <property type="protein sequence ID" value="GMH59615.1"/>
    <property type="molecule type" value="Genomic_DNA"/>
</dbReference>
<dbReference type="GO" id="GO:0050920">
    <property type="term" value="P:regulation of chemotaxis"/>
    <property type="evidence" value="ECO:0007669"/>
    <property type="project" value="UniProtKB-ARBA"/>
</dbReference>
<keyword evidence="4" id="KW-0547">Nucleotide-binding</keyword>
<dbReference type="PROSITE" id="PS51545">
    <property type="entry name" value="PIK_HELICAL"/>
    <property type="match status" value="1"/>
</dbReference>
<dbReference type="SMART" id="SM00146">
    <property type="entry name" value="PI3Kc"/>
    <property type="match status" value="1"/>
</dbReference>
<name>A0A9W7DZC6_9STRA</name>
<sequence length="1268" mass="143399">MTNNPKHHAKSALAKENDKLRHELEREKASRRILETRVHSLQHELRDLQEKLLHYEVNGIHGAEKSAIGGFSFLKSIPLFQTLSEAQLSKLSASLETRRFQDGDVIIRQGDPGHTFYVVESGEVVVTRTSDNANKNLLMTLGPGDYFGERALLTEEVRAATCTAKGDILCQVLIRETFTEALSGVENLLGERLRQYEHDLNEASVQRLESHVRLFAEALHDLRSGGDNEDLFDDEGKRRASSSETVGVKRARLILNILENVNPESDIKGMIYQIQENLASTIRCAVCVYLNRADVMGEGGLGGVMDILDNGSDFCRVVAEETVEREVCITSSEEAVTRENETDLEVFEADDDSETSFMACPILCEGMVQAVIVAHRNVRSGKVTSDDYAMVSGVASHVGRMFSEENENVSIRSMIGEVRDIDSCELDFGITISAVRNMPLDEWGDVRDVTLRMGVRHGISSIATSLESDSYPVSIFDHRLQGGEENTLQDLEKEERKSEEGGSVLYGVADFEGATGSLSIKMKDLPLAAKLVMTLHDAKNHRVLAHIIFPLFADDKTLSSFATEELYFVNGEPDQNWRVSKSVGKAGSCASVSFEYGRMDLVGTKRHTSIGYKHIDGSTDNTGDKKMRQQKRNSLAQKAARRGSVTKRRRSTVSGGGEVSLHAQKTTLSEDVKKIVNRDILNELTDEEKAKIWQSRKQLSKFPSALPTLLMACDYGNRSQVLEAEALMEEWEETSNPLDALQLLDVRYASPKVREYAVRMLNIMTDEELSEIMLQLVQVLKFEPHYDTALCRFLLRRALLNPFVCGHTLFWMLQSERHIADVRHHCRVLLELYLRNCGSHRVSLGHQMFIVNRLEEVAQIVKKGDPSSRNVLLREELKKIVFPKSFQLPLDPYKTCRGIVVNKCKVMSSKKLPLWLTFVREDPWEPNFVVLFKSGDDLRQDQLTLQILRVMDRLWKDEGLDLSLSPYRCCATGVDQGMLEVVQESATLAGITCSGIGDSTTGISKKIAITQETMKGRGSIEKWLYRWNGAGDFTRPTIDTPEADKKEGQVLVDFQNQKKIKEIFDGFEVKSREPTRMHDTTEYRKYEFVNPLQQGTKMYQALENFTMSCAGYAVATYVLGIGDRHNDNVMMTKDGRLFHIDFGHFLGNFKTKYGYKRERAPFVFTQHMAQVLGGRRVGERYRKFEDFSGTAFNLLRRHTNTILILFNLMVGCGIPELQNSYDLVWIRNAMKVEETDNEAHERFVKLIHESLKCQTTRIMHLIHILKNA</sequence>
<dbReference type="InterPro" id="IPR000595">
    <property type="entry name" value="cNMP-bd_dom"/>
</dbReference>
<evidence type="ECO:0000259" key="10">
    <source>
        <dbReference type="PROSITE" id="PS51545"/>
    </source>
</evidence>
<dbReference type="SMART" id="SM00145">
    <property type="entry name" value="PI3Ka"/>
    <property type="match status" value="1"/>
</dbReference>
<dbReference type="SUPFAM" id="SSF48371">
    <property type="entry name" value="ARM repeat"/>
    <property type="match status" value="1"/>
</dbReference>
<dbReference type="PROSITE" id="PS00916">
    <property type="entry name" value="PI3_4_KINASE_2"/>
    <property type="match status" value="1"/>
</dbReference>
<evidence type="ECO:0000256" key="5">
    <source>
        <dbReference type="ARBA" id="ARBA00022777"/>
    </source>
</evidence>
<evidence type="ECO:0000259" key="8">
    <source>
        <dbReference type="PROSITE" id="PS50042"/>
    </source>
</evidence>
<dbReference type="GO" id="GO:0043491">
    <property type="term" value="P:phosphatidylinositol 3-kinase/protein kinase B signal transduction"/>
    <property type="evidence" value="ECO:0007669"/>
    <property type="project" value="TreeGrafter"/>
</dbReference>
<keyword evidence="5" id="KW-0418">Kinase</keyword>
<dbReference type="OrthoDB" id="67688at2759"/>
<dbReference type="PANTHER" id="PTHR10048">
    <property type="entry name" value="PHOSPHATIDYLINOSITOL KINASE"/>
    <property type="match status" value="1"/>
</dbReference>
<dbReference type="InterPro" id="IPR000403">
    <property type="entry name" value="PI3/4_kinase_cat_dom"/>
</dbReference>
<dbReference type="GO" id="GO:0032060">
    <property type="term" value="P:bleb assembly"/>
    <property type="evidence" value="ECO:0007669"/>
    <property type="project" value="UniProtKB-ARBA"/>
</dbReference>
<dbReference type="Gene3D" id="2.60.120.10">
    <property type="entry name" value="Jelly Rolls"/>
    <property type="match status" value="1"/>
</dbReference>
<dbReference type="InterPro" id="IPR042236">
    <property type="entry name" value="PI3K_accessory_sf"/>
</dbReference>
<accession>A0A9W7DZC6</accession>
<dbReference type="FunFam" id="1.10.1070.11:FF:000001">
    <property type="entry name" value="Phosphatidylinositol 4,5-bisphosphate 3-kinase catalytic subunit"/>
    <property type="match status" value="1"/>
</dbReference>
<dbReference type="Gene3D" id="3.30.1010.10">
    <property type="entry name" value="Phosphatidylinositol 3-kinase Catalytic Subunit, Chain A, domain 4"/>
    <property type="match status" value="1"/>
</dbReference>
<evidence type="ECO:0000256" key="7">
    <source>
        <dbReference type="SAM" id="MobiDB-lite"/>
    </source>
</evidence>
<dbReference type="PROSITE" id="PS00888">
    <property type="entry name" value="CNMP_BINDING_1"/>
    <property type="match status" value="1"/>
</dbReference>
<dbReference type="GO" id="GO:0005942">
    <property type="term" value="C:phosphatidylinositol 3-kinase complex"/>
    <property type="evidence" value="ECO:0007669"/>
    <property type="project" value="TreeGrafter"/>
</dbReference>
<dbReference type="GO" id="GO:0016303">
    <property type="term" value="F:1-phosphatidylinositol-3-kinase activity"/>
    <property type="evidence" value="ECO:0007669"/>
    <property type="project" value="UniProtKB-EC"/>
</dbReference>
<evidence type="ECO:0000313" key="12">
    <source>
        <dbReference type="Proteomes" id="UP001165122"/>
    </source>
</evidence>
<evidence type="ECO:0000259" key="9">
    <source>
        <dbReference type="PROSITE" id="PS50290"/>
    </source>
</evidence>
<evidence type="ECO:0000313" key="11">
    <source>
        <dbReference type="EMBL" id="GMH59615.1"/>
    </source>
</evidence>
<dbReference type="Gene3D" id="1.10.1070.11">
    <property type="entry name" value="Phosphatidylinositol 3-/4-kinase, catalytic domain"/>
    <property type="match status" value="1"/>
</dbReference>
<proteinExistence type="predicted"/>
<dbReference type="FunFam" id="3.30.1010.10:FF:000008">
    <property type="entry name" value="Phosphatidylinositol 4,5-bisphosphate 3-kinase catalytic subunit gamma"/>
    <property type="match status" value="1"/>
</dbReference>
<dbReference type="InterPro" id="IPR036940">
    <property type="entry name" value="PI3/4_kinase_cat_sf"/>
</dbReference>
<dbReference type="CDD" id="cd00891">
    <property type="entry name" value="PI3Kc"/>
    <property type="match status" value="1"/>
</dbReference>
<dbReference type="InterPro" id="IPR018488">
    <property type="entry name" value="cNMP-bd_CS"/>
</dbReference>
<dbReference type="GO" id="GO:0005524">
    <property type="term" value="F:ATP binding"/>
    <property type="evidence" value="ECO:0007669"/>
    <property type="project" value="UniProtKB-KW"/>
</dbReference>
<comment type="caution">
    <text evidence="11">The sequence shown here is derived from an EMBL/GenBank/DDBJ whole genome shotgun (WGS) entry which is preliminary data.</text>
</comment>
<keyword evidence="6" id="KW-0067">ATP-binding</keyword>
<dbReference type="CDD" id="cd00038">
    <property type="entry name" value="CAP_ED"/>
    <property type="match status" value="1"/>
</dbReference>
<dbReference type="Pfam" id="PF00454">
    <property type="entry name" value="PI3_PI4_kinase"/>
    <property type="match status" value="1"/>
</dbReference>
<evidence type="ECO:0000256" key="4">
    <source>
        <dbReference type="ARBA" id="ARBA00022741"/>
    </source>
</evidence>
<dbReference type="PROSITE" id="PS50290">
    <property type="entry name" value="PI3_4_KINASE_3"/>
    <property type="match status" value="1"/>
</dbReference>
<evidence type="ECO:0000256" key="6">
    <source>
        <dbReference type="ARBA" id="ARBA00022840"/>
    </source>
</evidence>
<dbReference type="PANTHER" id="PTHR10048:SF14">
    <property type="entry name" value="LD28067P"/>
    <property type="match status" value="1"/>
</dbReference>
<feature type="region of interest" description="Disordered" evidence="7">
    <location>
        <begin position="1"/>
        <end position="20"/>
    </location>
</feature>
<dbReference type="SUPFAM" id="SSF51206">
    <property type="entry name" value="cAMP-binding domain-like"/>
    <property type="match status" value="1"/>
</dbReference>
<dbReference type="Proteomes" id="UP001165122">
    <property type="component" value="Unassembled WGS sequence"/>
</dbReference>
<dbReference type="PRINTS" id="PR00103">
    <property type="entry name" value="CAMPKINASE"/>
</dbReference>
<dbReference type="SMART" id="SM00100">
    <property type="entry name" value="cNMP"/>
    <property type="match status" value="1"/>
</dbReference>
<dbReference type="GO" id="GO:0016477">
    <property type="term" value="P:cell migration"/>
    <property type="evidence" value="ECO:0007669"/>
    <property type="project" value="TreeGrafter"/>
</dbReference>